<organism evidence="2 3">
    <name type="scientific">Fodinicola feengrottensis</name>
    <dbReference type="NCBI Taxonomy" id="435914"/>
    <lineage>
        <taxon>Bacteria</taxon>
        <taxon>Bacillati</taxon>
        <taxon>Actinomycetota</taxon>
        <taxon>Actinomycetes</taxon>
        <taxon>Mycobacteriales</taxon>
        <taxon>Fodinicola</taxon>
    </lineage>
</organism>
<dbReference type="Gene3D" id="3.30.420.60">
    <property type="entry name" value="eRF1 domain 2"/>
    <property type="match status" value="1"/>
</dbReference>
<dbReference type="InterPro" id="IPR042226">
    <property type="entry name" value="eFR1_2_sf"/>
</dbReference>
<proteinExistence type="predicted"/>
<accession>A0ABN2IVR9</accession>
<keyword evidence="2" id="KW-0378">Hydrolase</keyword>
<dbReference type="Proteomes" id="UP001500618">
    <property type="component" value="Unassembled WGS sequence"/>
</dbReference>
<dbReference type="SUPFAM" id="SSF53137">
    <property type="entry name" value="Translational machinery components"/>
    <property type="match status" value="1"/>
</dbReference>
<sequence>MDVPPERLTGWLNRFANRHGSLDTTLADDVVSVRAEDGSTARIPVPFPPLKVSGGLLTSLAAHAGVDRTIGVLLVRLGGHAAGVFHGTELKVSKVDSRLVHGRSAAGGWSQHRFARRRDGQARAALQAAAAVAGRILLPYVPDLDALVTGGDKSAVETVLEEPQLAPLRPLVSDRFLAVPDPKRAILDQTPEQFRALQILVHDVTRD</sequence>
<keyword evidence="3" id="KW-1185">Reference proteome</keyword>
<dbReference type="GO" id="GO:0016787">
    <property type="term" value="F:hydrolase activity"/>
    <property type="evidence" value="ECO:0007669"/>
    <property type="project" value="UniProtKB-KW"/>
</dbReference>
<feature type="domain" description="Actinobacteria/chloroflexi VLRF1 release factor" evidence="1">
    <location>
        <begin position="68"/>
        <end position="199"/>
    </location>
</feature>
<reference evidence="2 3" key="1">
    <citation type="journal article" date="2019" name="Int. J. Syst. Evol. Microbiol.">
        <title>The Global Catalogue of Microorganisms (GCM) 10K type strain sequencing project: providing services to taxonomists for standard genome sequencing and annotation.</title>
        <authorList>
            <consortium name="The Broad Institute Genomics Platform"/>
            <consortium name="The Broad Institute Genome Sequencing Center for Infectious Disease"/>
            <person name="Wu L."/>
            <person name="Ma J."/>
        </authorList>
    </citation>
    <scope>NUCLEOTIDE SEQUENCE [LARGE SCALE GENOMIC DNA]</scope>
    <source>
        <strain evidence="2 3">JCM 14718</strain>
    </source>
</reference>
<protein>
    <submittedName>
        <fullName evidence="2">AcVLRF1 family peptidyl-tRNA hydrolase</fullName>
    </submittedName>
</protein>
<dbReference type="InterPro" id="IPR040783">
    <property type="entry name" value="VLRF1"/>
</dbReference>
<evidence type="ECO:0000313" key="2">
    <source>
        <dbReference type="EMBL" id="GAA1712738.1"/>
    </source>
</evidence>
<evidence type="ECO:0000313" key="3">
    <source>
        <dbReference type="Proteomes" id="UP001500618"/>
    </source>
</evidence>
<dbReference type="EMBL" id="BAAANY010000038">
    <property type="protein sequence ID" value="GAA1712738.1"/>
    <property type="molecule type" value="Genomic_DNA"/>
</dbReference>
<dbReference type="NCBIfam" id="NF041024">
    <property type="entry name" value="acVLRF1_NCBI"/>
    <property type="match status" value="1"/>
</dbReference>
<evidence type="ECO:0000259" key="1">
    <source>
        <dbReference type="Pfam" id="PF18859"/>
    </source>
</evidence>
<name>A0ABN2IVR9_9ACTN</name>
<comment type="caution">
    <text evidence="2">The sequence shown here is derived from an EMBL/GenBank/DDBJ whole genome shotgun (WGS) entry which is preliminary data.</text>
</comment>
<gene>
    <name evidence="2" type="ORF">GCM10009765_72260</name>
</gene>
<dbReference type="Pfam" id="PF18859">
    <property type="entry name" value="acVLRF1"/>
    <property type="match status" value="1"/>
</dbReference>